<gene>
    <name evidence="1" type="ORF">BECKH772B_GA0070898_102596</name>
    <name evidence="2" type="ORF">BECKH772C_GA0070978_102521</name>
</gene>
<dbReference type="AlphaFoldDB" id="A0A450VBF1"/>
<reference evidence="1" key="1">
    <citation type="submission" date="2019-02" db="EMBL/GenBank/DDBJ databases">
        <authorList>
            <person name="Gruber-Vodicka R. H."/>
            <person name="Seah K. B. B."/>
        </authorList>
    </citation>
    <scope>NUCLEOTIDE SEQUENCE</scope>
    <source>
        <strain evidence="2">BECK_SA2B12</strain>
        <strain evidence="1">BECK_SA2B20</strain>
    </source>
</reference>
<accession>A0A450VBF1</accession>
<evidence type="ECO:0000313" key="1">
    <source>
        <dbReference type="EMBL" id="VFK02091.1"/>
    </source>
</evidence>
<protein>
    <submittedName>
        <fullName evidence="1">Uncharacterized protein</fullName>
    </submittedName>
</protein>
<organism evidence="1">
    <name type="scientific">Candidatus Kentrum eta</name>
    <dbReference type="NCBI Taxonomy" id="2126337"/>
    <lineage>
        <taxon>Bacteria</taxon>
        <taxon>Pseudomonadati</taxon>
        <taxon>Pseudomonadota</taxon>
        <taxon>Gammaproteobacteria</taxon>
        <taxon>Candidatus Kentrum</taxon>
    </lineage>
</organism>
<name>A0A450VBF1_9GAMM</name>
<sequence length="120" mass="13311">MSTDSNSFEDSRGAIKRSRNIGTITKNLWIKPIHMNQDTPTMEERILAAVRGTLVDVVRDTATAPGSEHPLSKNTRNEICHCLDLITARQVEIAEAAGRPLKERPIFVDRRSCGKGVAQE</sequence>
<proteinExistence type="predicted"/>
<evidence type="ECO:0000313" key="2">
    <source>
        <dbReference type="EMBL" id="VFK05251.1"/>
    </source>
</evidence>
<dbReference type="EMBL" id="CAADFI010000259">
    <property type="protein sequence ID" value="VFK02091.1"/>
    <property type="molecule type" value="Genomic_DNA"/>
</dbReference>
<dbReference type="EMBL" id="CAADFJ010000252">
    <property type="protein sequence ID" value="VFK05251.1"/>
    <property type="molecule type" value="Genomic_DNA"/>
</dbReference>